<dbReference type="InterPro" id="IPR001660">
    <property type="entry name" value="SAM"/>
</dbReference>
<evidence type="ECO:0000256" key="1">
    <source>
        <dbReference type="SAM" id="MobiDB-lite"/>
    </source>
</evidence>
<dbReference type="Gene3D" id="1.10.150.50">
    <property type="entry name" value="Transcription Factor, Ets-1"/>
    <property type="match status" value="1"/>
</dbReference>
<dbReference type="Proteomes" id="UP001605036">
    <property type="component" value="Unassembled WGS sequence"/>
</dbReference>
<name>A0ABD1YTN4_9MARC</name>
<proteinExistence type="predicted"/>
<protein>
    <recommendedName>
        <fullName evidence="2">SAM domain-containing protein</fullName>
    </recommendedName>
</protein>
<accession>A0ABD1YTN4</accession>
<organism evidence="3 4">
    <name type="scientific">Riccia fluitans</name>
    <dbReference type="NCBI Taxonomy" id="41844"/>
    <lineage>
        <taxon>Eukaryota</taxon>
        <taxon>Viridiplantae</taxon>
        <taxon>Streptophyta</taxon>
        <taxon>Embryophyta</taxon>
        <taxon>Marchantiophyta</taxon>
        <taxon>Marchantiopsida</taxon>
        <taxon>Marchantiidae</taxon>
        <taxon>Marchantiales</taxon>
        <taxon>Ricciaceae</taxon>
        <taxon>Riccia</taxon>
    </lineage>
</organism>
<evidence type="ECO:0000259" key="2">
    <source>
        <dbReference type="PROSITE" id="PS50105"/>
    </source>
</evidence>
<reference evidence="3 4" key="1">
    <citation type="submission" date="2024-09" db="EMBL/GenBank/DDBJ databases">
        <title>Chromosome-scale assembly of Riccia fluitans.</title>
        <authorList>
            <person name="Paukszto L."/>
            <person name="Sawicki J."/>
            <person name="Karawczyk K."/>
            <person name="Piernik-Szablinska J."/>
            <person name="Szczecinska M."/>
            <person name="Mazdziarz M."/>
        </authorList>
    </citation>
    <scope>NUCLEOTIDE SEQUENCE [LARGE SCALE GENOMIC DNA]</scope>
    <source>
        <strain evidence="3">Rf_01</strain>
        <tissue evidence="3">Aerial parts of the thallus</tissue>
    </source>
</reference>
<feature type="domain" description="SAM" evidence="2">
    <location>
        <begin position="12"/>
        <end position="77"/>
    </location>
</feature>
<dbReference type="AlphaFoldDB" id="A0ABD1YTN4"/>
<gene>
    <name evidence="3" type="ORF">R1flu_005607</name>
</gene>
<evidence type="ECO:0000313" key="3">
    <source>
        <dbReference type="EMBL" id="KAL2634128.1"/>
    </source>
</evidence>
<dbReference type="InterPro" id="IPR013761">
    <property type="entry name" value="SAM/pointed_sf"/>
</dbReference>
<dbReference type="EMBL" id="JBHFFA010000003">
    <property type="protein sequence ID" value="KAL2634128.1"/>
    <property type="molecule type" value="Genomic_DNA"/>
</dbReference>
<dbReference type="PROSITE" id="PS50105">
    <property type="entry name" value="SAM_DOMAIN"/>
    <property type="match status" value="1"/>
</dbReference>
<keyword evidence="4" id="KW-1185">Reference proteome</keyword>
<comment type="caution">
    <text evidence="3">The sequence shown here is derived from an EMBL/GenBank/DDBJ whole genome shotgun (WGS) entry which is preliminary data.</text>
</comment>
<sequence length="523" mass="58909">MPEKYSEFDSSGSVDSTVEWVSDYLGYTGYSEGFRSESVDGSALLELAKSMESLALLGLAVGHRAQLVQYFREYDDNPVGRERVKSAKGEKADSNLRRNDASNDPDYISYDDIFKRKHNGKSMLKDKHPAAWKALHAAHHIVRGWFKDWETDQRQHDILHLNFTKHPRMKDDLNEFIQLKMAELPALVLAVGGSNGTATYSYSWKQEDIYQHILSHRYDFRKKMIKKRLSEGESSESETILASQSLVGNKYPGGQYSQLFGDEPELMNRILDGERLGLHLMKNKPTIDTLVAHEKTEISQSTSEVVKLAAMGTPVAYGQKKPYITFKGMELEIARSYTRIMTDEEVFDALQSARWEFKSKDLGDGGQSLAEELSHKKDEGIGIGTAEQTVGQSDAEIYIELPIDKEENRNTVVADIMPVNLHTDEVDLESEELSDGALEIVTMVIVGCDTKDELALAVSKFIAHVNKQDGSRRPFTGHKGFTVLEKCRMIVDYALASEKVSLIGRGRMKHHKIVLDRTNVHPT</sequence>
<dbReference type="SUPFAM" id="SSF47769">
    <property type="entry name" value="SAM/Pointed domain"/>
    <property type="match status" value="1"/>
</dbReference>
<feature type="region of interest" description="Disordered" evidence="1">
    <location>
        <begin position="82"/>
        <end position="101"/>
    </location>
</feature>
<evidence type="ECO:0000313" key="4">
    <source>
        <dbReference type="Proteomes" id="UP001605036"/>
    </source>
</evidence>